<dbReference type="EMBL" id="CP095074">
    <property type="protein sequence ID" value="UOQ92059.1"/>
    <property type="molecule type" value="Genomic_DNA"/>
</dbReference>
<name>A0ABY4GVI8_9BACI</name>
<sequence length="181" mass="20118">MSTVNRYLSRSLVTESFHDKTVLQEIWGESWGAPTDIGRIKKVMMHRPGKEILKLHNNAQQIESGTVLDRNIKGATPEDYQNTRLPNLDLLQTQHDQLAQVLSNEGIDIVYLEGQSEDWPERIFTRDLGMVIPGGVILSRLALYIRHGEIPFASQTFSQAGIPMLGCIQGDGFAEGAASPC</sequence>
<evidence type="ECO:0000313" key="2">
    <source>
        <dbReference type="Proteomes" id="UP000831880"/>
    </source>
</evidence>
<proteinExistence type="predicted"/>
<gene>
    <name evidence="1" type="ORF">MUO14_16360</name>
</gene>
<accession>A0ABY4GVI8</accession>
<evidence type="ECO:0000313" key="1">
    <source>
        <dbReference type="EMBL" id="UOQ92059.1"/>
    </source>
</evidence>
<protein>
    <submittedName>
        <fullName evidence="1">Uncharacterized protein</fullName>
    </submittedName>
</protein>
<dbReference type="SUPFAM" id="SSF55909">
    <property type="entry name" value="Pentein"/>
    <property type="match status" value="1"/>
</dbReference>
<reference evidence="1 2" key="1">
    <citation type="submission" date="2022-04" db="EMBL/GenBank/DDBJ databases">
        <title>Halobacillus sp. isolated from saltern.</title>
        <authorList>
            <person name="Won M."/>
            <person name="Lee C.-M."/>
            <person name="Woen H.-Y."/>
            <person name="Kwon S.-W."/>
        </authorList>
    </citation>
    <scope>NUCLEOTIDE SEQUENCE [LARGE SCALE GENOMIC DNA]</scope>
    <source>
        <strain evidence="1 2">SSTM10-2</strain>
    </source>
</reference>
<organism evidence="1 2">
    <name type="scientific">Halobacillus shinanisalinarum</name>
    <dbReference type="NCBI Taxonomy" id="2932258"/>
    <lineage>
        <taxon>Bacteria</taxon>
        <taxon>Bacillati</taxon>
        <taxon>Bacillota</taxon>
        <taxon>Bacilli</taxon>
        <taxon>Bacillales</taxon>
        <taxon>Bacillaceae</taxon>
        <taxon>Halobacillus</taxon>
    </lineage>
</organism>
<dbReference type="RefSeq" id="WP_244751670.1">
    <property type="nucleotide sequence ID" value="NZ_CP095074.1"/>
</dbReference>
<keyword evidence="2" id="KW-1185">Reference proteome</keyword>
<dbReference type="Gene3D" id="3.75.10.10">
    <property type="entry name" value="L-arginine/glycine Amidinotransferase, Chain A"/>
    <property type="match status" value="1"/>
</dbReference>
<dbReference type="Proteomes" id="UP000831880">
    <property type="component" value="Chromosome"/>
</dbReference>